<organism evidence="2">
    <name type="scientific">Guillardia theta</name>
    <name type="common">Cryptophyte</name>
    <name type="synonym">Cryptomonas phi</name>
    <dbReference type="NCBI Taxonomy" id="55529"/>
    <lineage>
        <taxon>Eukaryota</taxon>
        <taxon>Cryptophyceae</taxon>
        <taxon>Pyrenomonadales</taxon>
        <taxon>Geminigeraceae</taxon>
        <taxon>Guillardia</taxon>
    </lineage>
</organism>
<reference evidence="2" key="1">
    <citation type="submission" date="2021-01" db="EMBL/GenBank/DDBJ databases">
        <authorList>
            <person name="Corre E."/>
            <person name="Pelletier E."/>
            <person name="Niang G."/>
            <person name="Scheremetjew M."/>
            <person name="Finn R."/>
            <person name="Kale V."/>
            <person name="Holt S."/>
            <person name="Cochrane G."/>
            <person name="Meng A."/>
            <person name="Brown T."/>
            <person name="Cohen L."/>
        </authorList>
    </citation>
    <scope>NUCLEOTIDE SEQUENCE</scope>
    <source>
        <strain evidence="2">CCMP 2712</strain>
    </source>
</reference>
<evidence type="ECO:0000313" key="2">
    <source>
        <dbReference type="EMBL" id="CAE2330931.1"/>
    </source>
</evidence>
<sequence length="153" mass="17113">MTSRDSMPPTDMSAFIELWGSSACVSPVSSSANLICDFSLLDSHEAELAFLQDWETSEKTPSRAEHQELADDISASRDEDYATSCPSDYIGEDRRGRLIVRNGCATLPRLGSRTRDTRRGRTECNGSKSMSLCRSRECRRSLCIEMFIESIND</sequence>
<dbReference type="EMBL" id="HBKN01042364">
    <property type="protein sequence ID" value="CAE2330931.1"/>
    <property type="molecule type" value="Transcribed_RNA"/>
</dbReference>
<name>A0A7S4UAZ4_GUITH</name>
<protein>
    <submittedName>
        <fullName evidence="2">Uncharacterized protein</fullName>
    </submittedName>
</protein>
<feature type="region of interest" description="Disordered" evidence="1">
    <location>
        <begin position="56"/>
        <end position="88"/>
    </location>
</feature>
<feature type="compositionally biased region" description="Basic and acidic residues" evidence="1">
    <location>
        <begin position="56"/>
        <end position="80"/>
    </location>
</feature>
<dbReference type="AlphaFoldDB" id="A0A7S4UAZ4"/>
<accession>A0A7S4UAZ4</accession>
<proteinExistence type="predicted"/>
<evidence type="ECO:0000256" key="1">
    <source>
        <dbReference type="SAM" id="MobiDB-lite"/>
    </source>
</evidence>
<gene>
    <name evidence="2" type="ORF">GTHE00462_LOCUS33152</name>
</gene>